<evidence type="ECO:0000313" key="2">
    <source>
        <dbReference type="EMBL" id="MDA8485170.1"/>
    </source>
</evidence>
<protein>
    <submittedName>
        <fullName evidence="2">DUF2163 domain-containing protein</fullName>
    </submittedName>
</protein>
<dbReference type="Pfam" id="PF09931">
    <property type="entry name" value="Phage_phiJL001_Gp84_N"/>
    <property type="match status" value="1"/>
</dbReference>
<evidence type="ECO:0000259" key="1">
    <source>
        <dbReference type="Pfam" id="PF09356"/>
    </source>
</evidence>
<proteinExistence type="predicted"/>
<dbReference type="Proteomes" id="UP001211689">
    <property type="component" value="Unassembled WGS sequence"/>
</dbReference>
<dbReference type="Pfam" id="PF09356">
    <property type="entry name" value="Phage_BR0599"/>
    <property type="match status" value="1"/>
</dbReference>
<evidence type="ECO:0000313" key="3">
    <source>
        <dbReference type="Proteomes" id="UP001211689"/>
    </source>
</evidence>
<organism evidence="2 3">
    <name type="scientific">Metapseudomonas resinovorans</name>
    <name type="common">Pseudomonas resinovorans</name>
    <dbReference type="NCBI Taxonomy" id="53412"/>
    <lineage>
        <taxon>Bacteria</taxon>
        <taxon>Pseudomonadati</taxon>
        <taxon>Pseudomonadota</taxon>
        <taxon>Gammaproteobacteria</taxon>
        <taxon>Pseudomonadales</taxon>
        <taxon>Pseudomonadaceae</taxon>
        <taxon>Metapseudomonas</taxon>
    </lineage>
</organism>
<name>A0ABT4Y9C1_METRE</name>
<dbReference type="RefSeq" id="WP_271471624.1">
    <property type="nucleotide sequence ID" value="NZ_JANEWF010000024.1"/>
</dbReference>
<feature type="domain" description="Bacteriophage phiJL001 Gp84 C-terminal" evidence="1">
    <location>
        <begin position="208"/>
        <end position="283"/>
    </location>
</feature>
<sequence length="294" mass="32156">MKGHVADWRTRVYCVRIEPANDSPVIRLTAQPTGLKMSNGEVYLAEHGYEFSGFGASSTFASSSIDLKGIVQQGAIDRDDLMAGVYDNARVYLFATSWEAPIEHEEPLGMFFFGKVETTDEHYSVQLMSGIDVLSQSPGRSYSPACQWTFLDQTLDGIILPANKSRCIGPRSAPDGPSFASLKVTGTLTSVTDQYYFTDSARTEAADYFATGSIRFLTGPNAGLKPIAVKAFTSGVIQLQEALFYMPAIGDQYEMIPGCRKRPEDCLFWANMRNFGGHPHVPAPSQYGQVGRGA</sequence>
<comment type="caution">
    <text evidence="2">The sequence shown here is derived from an EMBL/GenBank/DDBJ whole genome shotgun (WGS) entry which is preliminary data.</text>
</comment>
<reference evidence="2 3" key="1">
    <citation type="submission" date="2022-07" db="EMBL/GenBank/DDBJ databases">
        <title>Genome Analysis of Selected Gammaproteobacteria from Nigerian Food snails.</title>
        <authorList>
            <person name="Okafor A.C."/>
        </authorList>
    </citation>
    <scope>NUCLEOTIDE SEQUENCE [LARGE SCALE GENOMIC DNA]</scope>
    <source>
        <strain evidence="2 3">Awg 2</strain>
    </source>
</reference>
<accession>A0ABT4Y9C1</accession>
<dbReference type="EMBL" id="JANEWF010000024">
    <property type="protein sequence ID" value="MDA8485170.1"/>
    <property type="molecule type" value="Genomic_DNA"/>
</dbReference>
<keyword evidence="3" id="KW-1185">Reference proteome</keyword>
<gene>
    <name evidence="2" type="ORF">NNO07_19050</name>
</gene>
<dbReference type="InterPro" id="IPR018964">
    <property type="entry name" value="Phage_phiJL001_Gp84_C"/>
</dbReference>